<reference evidence="1" key="1">
    <citation type="submission" date="2022-08" db="EMBL/GenBank/DDBJ databases">
        <authorList>
            <consortium name="DOE Joint Genome Institute"/>
            <person name="Min B."/>
            <person name="Riley R."/>
            <person name="Sierra-Patev S."/>
            <person name="Naranjo-Ortiz M."/>
            <person name="Looney B."/>
            <person name="Konkel Z."/>
            <person name="Slot J.C."/>
            <person name="Sakamoto Y."/>
            <person name="Steenwyk J.L."/>
            <person name="Rokas A."/>
            <person name="Carro J."/>
            <person name="Camarero S."/>
            <person name="Ferreira P."/>
            <person name="Molpeceres G."/>
            <person name="Ruiz-Duenas F.J."/>
            <person name="Serrano A."/>
            <person name="Henrissat B."/>
            <person name="Drula E."/>
            <person name="Hughes K.W."/>
            <person name="Mata J.L."/>
            <person name="Ishikawa N.K."/>
            <person name="Vargas-Isla R."/>
            <person name="Ushijima S."/>
            <person name="Smith C.A."/>
            <person name="Ahrendt S."/>
            <person name="Andreopoulos W."/>
            <person name="He G."/>
            <person name="Labutti K."/>
            <person name="Lipzen A."/>
            <person name="Ng V."/>
            <person name="Sandor L."/>
            <person name="Barry K."/>
            <person name="Martinez A.T."/>
            <person name="Xiao Y."/>
            <person name="Gibbons J.G."/>
            <person name="Terashima K."/>
            <person name="Hibbett D.S."/>
            <person name="Grigoriev I.V."/>
        </authorList>
    </citation>
    <scope>NUCLEOTIDE SEQUENCE</scope>
    <source>
        <strain evidence="1">Sp2 HRB7682 ss15</strain>
    </source>
</reference>
<comment type="caution">
    <text evidence="1">The sequence shown here is derived from an EMBL/GenBank/DDBJ whole genome shotgun (WGS) entry which is preliminary data.</text>
</comment>
<dbReference type="Proteomes" id="UP001150238">
    <property type="component" value="Unassembled WGS sequence"/>
</dbReference>
<name>A0A9W9AN89_9AGAR</name>
<dbReference type="EMBL" id="JANVFS010000009">
    <property type="protein sequence ID" value="KAJ4487042.1"/>
    <property type="molecule type" value="Genomic_DNA"/>
</dbReference>
<sequence>MIQLYFTTSHPLVDLDFFIALICFLSSLPLNLSRPITMDSLFNFQSSSTSVESRNAFYNIVDRTTPKLRSPGEVELSDKDVFEFEAFFSQYINPIFADDAFNPLLSDVMLDNTPSESGMSQSQAAIPTSQLPDPISNMVSSQTVVCPPHLPHSASLAPAKPIFDLSAFPSVRRSSVTEPEHPLPAESHTDASFLVACQLYPDILPSRLGMDPVTPESHGPERCRVANCAETIDISLSSVCQHISKRHANGPLYCQCGIFFKGVNANTELGWHIYHAHFCKENIICRACKVVRRPEDFAMHMRLCTSFVEYRAQREQRWGRGTRMEVDLTPLAPVAGVKRPAEVQVPFGQKIFQIGPLAKKFCTVMPSSIPARRKAKPPVSARP</sequence>
<dbReference type="AlphaFoldDB" id="A0A9W9AN89"/>
<accession>A0A9W9AN89</accession>
<organism evidence="1 2">
    <name type="scientific">Lentinula lateritia</name>
    <dbReference type="NCBI Taxonomy" id="40482"/>
    <lineage>
        <taxon>Eukaryota</taxon>
        <taxon>Fungi</taxon>
        <taxon>Dikarya</taxon>
        <taxon>Basidiomycota</taxon>
        <taxon>Agaricomycotina</taxon>
        <taxon>Agaricomycetes</taxon>
        <taxon>Agaricomycetidae</taxon>
        <taxon>Agaricales</taxon>
        <taxon>Marasmiineae</taxon>
        <taxon>Omphalotaceae</taxon>
        <taxon>Lentinula</taxon>
    </lineage>
</organism>
<gene>
    <name evidence="1" type="ORF">C8J55DRAFT_320573</name>
</gene>
<evidence type="ECO:0000313" key="2">
    <source>
        <dbReference type="Proteomes" id="UP001150238"/>
    </source>
</evidence>
<evidence type="ECO:0000313" key="1">
    <source>
        <dbReference type="EMBL" id="KAJ4487042.1"/>
    </source>
</evidence>
<protein>
    <submittedName>
        <fullName evidence="1">Uncharacterized protein</fullName>
    </submittedName>
</protein>
<proteinExistence type="predicted"/>
<reference evidence="1" key="2">
    <citation type="journal article" date="2023" name="Proc. Natl. Acad. Sci. U.S.A.">
        <title>A global phylogenomic analysis of the shiitake genus Lentinula.</title>
        <authorList>
            <person name="Sierra-Patev S."/>
            <person name="Min B."/>
            <person name="Naranjo-Ortiz M."/>
            <person name="Looney B."/>
            <person name="Konkel Z."/>
            <person name="Slot J.C."/>
            <person name="Sakamoto Y."/>
            <person name="Steenwyk J.L."/>
            <person name="Rokas A."/>
            <person name="Carro J."/>
            <person name="Camarero S."/>
            <person name="Ferreira P."/>
            <person name="Molpeceres G."/>
            <person name="Ruiz-Duenas F.J."/>
            <person name="Serrano A."/>
            <person name="Henrissat B."/>
            <person name="Drula E."/>
            <person name="Hughes K.W."/>
            <person name="Mata J.L."/>
            <person name="Ishikawa N.K."/>
            <person name="Vargas-Isla R."/>
            <person name="Ushijima S."/>
            <person name="Smith C.A."/>
            <person name="Donoghue J."/>
            <person name="Ahrendt S."/>
            <person name="Andreopoulos W."/>
            <person name="He G."/>
            <person name="LaButti K."/>
            <person name="Lipzen A."/>
            <person name="Ng V."/>
            <person name="Riley R."/>
            <person name="Sandor L."/>
            <person name="Barry K."/>
            <person name="Martinez A.T."/>
            <person name="Xiao Y."/>
            <person name="Gibbons J.G."/>
            <person name="Terashima K."/>
            <person name="Grigoriev I.V."/>
            <person name="Hibbett D."/>
        </authorList>
    </citation>
    <scope>NUCLEOTIDE SEQUENCE</scope>
    <source>
        <strain evidence="1">Sp2 HRB7682 ss15</strain>
    </source>
</reference>